<gene>
    <name evidence="16" type="ORF">A5707_18670</name>
</gene>
<name>A0A1A2ZGC1_9MYCO</name>
<dbReference type="GO" id="GO:0004674">
    <property type="term" value="F:protein serine/threonine kinase activity"/>
    <property type="evidence" value="ECO:0007669"/>
    <property type="project" value="UniProtKB-KW"/>
</dbReference>
<keyword evidence="3" id="KW-1003">Cell membrane</keyword>
<dbReference type="RefSeq" id="WP_065014068.1">
    <property type="nucleotide sequence ID" value="NZ_LZKJ01000080.1"/>
</dbReference>
<comment type="caution">
    <text evidence="16">The sequence shown here is derived from an EMBL/GenBank/DDBJ whole genome shotgun (WGS) entry which is preliminary data.</text>
</comment>
<dbReference type="Proteomes" id="UP000093592">
    <property type="component" value="Unassembled WGS sequence"/>
</dbReference>
<dbReference type="SUPFAM" id="SSF56112">
    <property type="entry name" value="Protein kinase-like (PK-like)"/>
    <property type="match status" value="1"/>
</dbReference>
<dbReference type="CDD" id="cd14014">
    <property type="entry name" value="STKc_PknB_like"/>
    <property type="match status" value="1"/>
</dbReference>
<dbReference type="Gene3D" id="3.30.200.20">
    <property type="entry name" value="Phosphorylase Kinase, domain 1"/>
    <property type="match status" value="1"/>
</dbReference>
<keyword evidence="4" id="KW-0723">Serine/threonine-protein kinase</keyword>
<dbReference type="Gene3D" id="1.10.510.10">
    <property type="entry name" value="Transferase(Phosphotransferase) domain 1"/>
    <property type="match status" value="1"/>
</dbReference>
<accession>A0A1A2ZGC1</accession>
<protein>
    <recommendedName>
        <fullName evidence="2">non-specific serine/threonine protein kinase</fullName>
        <ecNumber evidence="2">2.7.11.1</ecNumber>
    </recommendedName>
</protein>
<evidence type="ECO:0000313" key="16">
    <source>
        <dbReference type="EMBL" id="OBI48131.1"/>
    </source>
</evidence>
<evidence type="ECO:0000256" key="1">
    <source>
        <dbReference type="ARBA" id="ARBA00004162"/>
    </source>
</evidence>
<dbReference type="InterPro" id="IPR017441">
    <property type="entry name" value="Protein_kinase_ATP_BS"/>
</dbReference>
<keyword evidence="11 14" id="KW-0472">Membrane</keyword>
<dbReference type="InterPro" id="IPR008271">
    <property type="entry name" value="Ser/Thr_kinase_AS"/>
</dbReference>
<feature type="binding site" evidence="12">
    <location>
        <position position="45"/>
    </location>
    <ligand>
        <name>ATP</name>
        <dbReference type="ChEBI" id="CHEBI:30616"/>
    </ligand>
</feature>
<evidence type="ECO:0000256" key="6">
    <source>
        <dbReference type="ARBA" id="ARBA00022692"/>
    </source>
</evidence>
<evidence type="ECO:0000256" key="4">
    <source>
        <dbReference type="ARBA" id="ARBA00022527"/>
    </source>
</evidence>
<reference evidence="17" key="1">
    <citation type="submission" date="2016-06" db="EMBL/GenBank/DDBJ databases">
        <authorList>
            <person name="Sutton G."/>
            <person name="Brinkac L."/>
            <person name="Sanka R."/>
            <person name="Adams M."/>
            <person name="Lau E."/>
            <person name="Sam S."/>
            <person name="Sreng N."/>
            <person name="Him V."/>
            <person name="Kerleguer A."/>
            <person name="Cheng S."/>
        </authorList>
    </citation>
    <scope>NUCLEOTIDE SEQUENCE [LARGE SCALE GENOMIC DNA]</scope>
    <source>
        <strain evidence="17">E861</strain>
    </source>
</reference>
<keyword evidence="8 16" id="KW-0418">Kinase</keyword>
<feature type="transmembrane region" description="Helical" evidence="14">
    <location>
        <begin position="313"/>
        <end position="334"/>
    </location>
</feature>
<dbReference type="GO" id="GO:0080090">
    <property type="term" value="P:regulation of primary metabolic process"/>
    <property type="evidence" value="ECO:0007669"/>
    <property type="project" value="UniProtKB-ARBA"/>
</dbReference>
<evidence type="ECO:0000256" key="2">
    <source>
        <dbReference type="ARBA" id="ARBA00012513"/>
    </source>
</evidence>
<dbReference type="PANTHER" id="PTHR43289:SF6">
    <property type="entry name" value="SERINE_THREONINE-PROTEIN KINASE NEKL-3"/>
    <property type="match status" value="1"/>
</dbReference>
<dbReference type="PROSITE" id="PS00108">
    <property type="entry name" value="PROTEIN_KINASE_ST"/>
    <property type="match status" value="1"/>
</dbReference>
<dbReference type="EC" id="2.7.11.1" evidence="2"/>
<feature type="region of interest" description="Disordered" evidence="13">
    <location>
        <begin position="341"/>
        <end position="375"/>
    </location>
</feature>
<dbReference type="InterPro" id="IPR011009">
    <property type="entry name" value="Kinase-like_dom_sf"/>
</dbReference>
<evidence type="ECO:0000256" key="3">
    <source>
        <dbReference type="ARBA" id="ARBA00022475"/>
    </source>
</evidence>
<comment type="subcellular location">
    <subcellularLocation>
        <location evidence="1">Cell membrane</location>
        <topology evidence="1">Single-pass membrane protein</topology>
    </subcellularLocation>
</comment>
<feature type="region of interest" description="Disordered" evidence="13">
    <location>
        <begin position="284"/>
        <end position="304"/>
    </location>
</feature>
<evidence type="ECO:0000256" key="8">
    <source>
        <dbReference type="ARBA" id="ARBA00022777"/>
    </source>
</evidence>
<evidence type="ECO:0000256" key="9">
    <source>
        <dbReference type="ARBA" id="ARBA00022840"/>
    </source>
</evidence>
<dbReference type="GO" id="GO:0005886">
    <property type="term" value="C:plasma membrane"/>
    <property type="evidence" value="ECO:0007669"/>
    <property type="project" value="UniProtKB-SubCell"/>
</dbReference>
<evidence type="ECO:0000256" key="10">
    <source>
        <dbReference type="ARBA" id="ARBA00022989"/>
    </source>
</evidence>
<proteinExistence type="predicted"/>
<keyword evidence="6 14" id="KW-0812">Transmembrane</keyword>
<evidence type="ECO:0000256" key="7">
    <source>
        <dbReference type="ARBA" id="ARBA00022741"/>
    </source>
</evidence>
<evidence type="ECO:0000256" key="5">
    <source>
        <dbReference type="ARBA" id="ARBA00022679"/>
    </source>
</evidence>
<dbReference type="Pfam" id="PF00069">
    <property type="entry name" value="Pkinase"/>
    <property type="match status" value="1"/>
</dbReference>
<keyword evidence="5" id="KW-0808">Transferase</keyword>
<dbReference type="PROSITE" id="PS50011">
    <property type="entry name" value="PROTEIN_KINASE_DOM"/>
    <property type="match status" value="1"/>
</dbReference>
<feature type="compositionally biased region" description="Low complexity" evidence="13">
    <location>
        <begin position="349"/>
        <end position="358"/>
    </location>
</feature>
<feature type="domain" description="Protein kinase" evidence="15">
    <location>
        <begin position="16"/>
        <end position="277"/>
    </location>
</feature>
<dbReference type="InterPro" id="IPR000719">
    <property type="entry name" value="Prot_kinase_dom"/>
</dbReference>
<dbReference type="AlphaFoldDB" id="A0A1A2ZGC1"/>
<dbReference type="PANTHER" id="PTHR43289">
    <property type="entry name" value="MITOGEN-ACTIVATED PROTEIN KINASE KINASE KINASE 20-RELATED"/>
    <property type="match status" value="1"/>
</dbReference>
<evidence type="ECO:0000256" key="13">
    <source>
        <dbReference type="SAM" id="MobiDB-lite"/>
    </source>
</evidence>
<dbReference type="SMART" id="SM00220">
    <property type="entry name" value="S_TKc"/>
    <property type="match status" value="1"/>
</dbReference>
<keyword evidence="10 14" id="KW-1133">Transmembrane helix</keyword>
<keyword evidence="9 12" id="KW-0067">ATP-binding</keyword>
<evidence type="ECO:0000256" key="12">
    <source>
        <dbReference type="PROSITE-ProRule" id="PRU10141"/>
    </source>
</evidence>
<evidence type="ECO:0000259" key="15">
    <source>
        <dbReference type="PROSITE" id="PS50011"/>
    </source>
</evidence>
<evidence type="ECO:0000256" key="11">
    <source>
        <dbReference type="ARBA" id="ARBA00023136"/>
    </source>
</evidence>
<dbReference type="GO" id="GO:0005524">
    <property type="term" value="F:ATP binding"/>
    <property type="evidence" value="ECO:0007669"/>
    <property type="project" value="UniProtKB-UniRule"/>
</dbReference>
<dbReference type="EMBL" id="LZKJ01000080">
    <property type="protein sequence ID" value="OBI48131.1"/>
    <property type="molecule type" value="Genomic_DNA"/>
</dbReference>
<dbReference type="PROSITE" id="PS00107">
    <property type="entry name" value="PROTEIN_KINASE_ATP"/>
    <property type="match status" value="1"/>
</dbReference>
<dbReference type="OrthoDB" id="9762169at2"/>
<evidence type="ECO:0000313" key="17">
    <source>
        <dbReference type="Proteomes" id="UP000093592"/>
    </source>
</evidence>
<dbReference type="FunFam" id="3.30.200.20:FF:000348">
    <property type="entry name" value="Serine/threonine protein kinase"/>
    <property type="match status" value="1"/>
</dbReference>
<dbReference type="FunFam" id="1.10.510.10:FF:000021">
    <property type="entry name" value="Serine/threonine protein kinase"/>
    <property type="match status" value="1"/>
</dbReference>
<evidence type="ECO:0000256" key="14">
    <source>
        <dbReference type="SAM" id="Phobius"/>
    </source>
</evidence>
<organism evidence="16 17">
    <name type="scientific">Mycobacterium kyorinense</name>
    <dbReference type="NCBI Taxonomy" id="487514"/>
    <lineage>
        <taxon>Bacteria</taxon>
        <taxon>Bacillati</taxon>
        <taxon>Actinomycetota</taxon>
        <taxon>Actinomycetes</taxon>
        <taxon>Mycobacteriales</taxon>
        <taxon>Mycobacteriaceae</taxon>
        <taxon>Mycobacterium</taxon>
    </lineage>
</organism>
<keyword evidence="7 12" id="KW-0547">Nucleotide-binding</keyword>
<sequence length="477" mass="50811">MASAEGSRIGTLFGPYELQALLGRGGMGEVYRAYDTGKDRTVALKLLRPELAADTTFQQRFRRESRLVARLQEPHVIPVHNFGEIDGVLYIEMRLVEGGNLKAMLRQSGALDPGRAVSIVAQVAAALDAAHADGLLHRDVKPQNVLLTRTDFAYLVDFGIARSTSDTSGTSAATLSGTYLYMAPERFSGGPVGPHADIYSLTCVLYECLTGQPPFPQGELDQLLGAHLLTPPPRPSQIRPDLGLAFDEVIARGMAKQPGERFPSAGELAQAANTAWVWSAGVPSSVAKRPDPSPTDPSLTPHQAASSRHRWPLLVAGAAAVLIAAVAGALWWGFGADRQPDVAVPPPARTTTTVQPPRSSSSTAAQPPLSLPGTDAQGFVDYPGARCDPGNRPTVLARTEESVLVICQAGPSRYYYRGVRLSDGAAIELANAVRSSGGFDVVNPVDGTRYEVRGDGLTIKLSDGRHFMEPIVDYAAD</sequence>